<keyword evidence="1" id="KW-0472">Membrane</keyword>
<sequence>MNTDARDPYLDALRAGALIIVVLGHWVATLPRFDEGVLVAADHLLQEWPKAGFLTWLVQVVPLFVFVSAAVAANGVEERLARRAPRGTGGQVGRCDWHGRR</sequence>
<feature type="transmembrane region" description="Helical" evidence="1">
    <location>
        <begin position="53"/>
        <end position="76"/>
    </location>
</feature>
<comment type="caution">
    <text evidence="2">The sequence shown here is derived from an EMBL/GenBank/DDBJ whole genome shotgun (WGS) entry which is preliminary data.</text>
</comment>
<organism evidence="2 3">
    <name type="scientific">Alkalisalibacterium limincola</name>
    <dbReference type="NCBI Taxonomy" id="2699169"/>
    <lineage>
        <taxon>Bacteria</taxon>
        <taxon>Pseudomonadati</taxon>
        <taxon>Pseudomonadota</taxon>
        <taxon>Gammaproteobacteria</taxon>
        <taxon>Lysobacterales</taxon>
        <taxon>Lysobacteraceae</taxon>
        <taxon>Alkalisalibacterium</taxon>
    </lineage>
</organism>
<reference evidence="2 3" key="1">
    <citation type="submission" date="2019-08" db="EMBL/GenBank/DDBJ databases">
        <authorList>
            <person name="Karlyshev A.V."/>
        </authorList>
    </citation>
    <scope>NUCLEOTIDE SEQUENCE [LARGE SCALE GENOMIC DNA]</scope>
    <source>
        <strain evidence="2 3">Alg18-2.2</strain>
    </source>
</reference>
<feature type="transmembrane region" description="Helical" evidence="1">
    <location>
        <begin position="12"/>
        <end position="33"/>
    </location>
</feature>
<evidence type="ECO:0000313" key="3">
    <source>
        <dbReference type="Proteomes" id="UP000321248"/>
    </source>
</evidence>
<accession>A0A5C8KZ80</accession>
<gene>
    <name evidence="2" type="ORF">FU658_02990</name>
</gene>
<evidence type="ECO:0000313" key="2">
    <source>
        <dbReference type="EMBL" id="TXK64825.1"/>
    </source>
</evidence>
<dbReference type="AlphaFoldDB" id="A0A5C8KZ80"/>
<name>A0A5C8KZ80_9GAMM</name>
<keyword evidence="1" id="KW-0812">Transmembrane</keyword>
<dbReference type="OrthoDB" id="8206682at2"/>
<keyword evidence="3" id="KW-1185">Reference proteome</keyword>
<evidence type="ECO:0000256" key="1">
    <source>
        <dbReference type="SAM" id="Phobius"/>
    </source>
</evidence>
<dbReference type="Proteomes" id="UP000321248">
    <property type="component" value="Unassembled WGS sequence"/>
</dbReference>
<dbReference type="RefSeq" id="WP_147890745.1">
    <property type="nucleotide sequence ID" value="NZ_VRTS01000002.1"/>
</dbReference>
<keyword evidence="2" id="KW-0012">Acyltransferase</keyword>
<keyword evidence="2" id="KW-0808">Transferase</keyword>
<dbReference type="EMBL" id="VRTS01000002">
    <property type="protein sequence ID" value="TXK64825.1"/>
    <property type="molecule type" value="Genomic_DNA"/>
</dbReference>
<dbReference type="GO" id="GO:0016746">
    <property type="term" value="F:acyltransferase activity"/>
    <property type="evidence" value="ECO:0007669"/>
    <property type="project" value="UniProtKB-KW"/>
</dbReference>
<protein>
    <submittedName>
        <fullName evidence="2">Acyltransferase</fullName>
    </submittedName>
</protein>
<keyword evidence="1" id="KW-1133">Transmembrane helix</keyword>
<proteinExistence type="predicted"/>